<dbReference type="SUPFAM" id="SSF55103">
    <property type="entry name" value="FAD-linked oxidases, C-terminal domain"/>
    <property type="match status" value="1"/>
</dbReference>
<dbReference type="Gene3D" id="3.90.920.10">
    <property type="entry name" value="DNA primase, PRIM domain"/>
    <property type="match status" value="1"/>
</dbReference>
<dbReference type="NCBIfam" id="TIGR02778">
    <property type="entry name" value="ligD_pol"/>
    <property type="match status" value="1"/>
</dbReference>
<gene>
    <name evidence="4" type="ORF">CXK95_09245</name>
</gene>
<evidence type="ECO:0000313" key="4">
    <source>
        <dbReference type="EMBL" id="PNF76591.1"/>
    </source>
</evidence>
<evidence type="ECO:0000256" key="1">
    <source>
        <dbReference type="ARBA" id="ARBA00022630"/>
    </source>
</evidence>
<dbReference type="EMBL" id="POUK01000003">
    <property type="protein sequence ID" value="PNF76591.1"/>
    <property type="molecule type" value="Genomic_DNA"/>
</dbReference>
<comment type="caution">
    <text evidence="4">The sequence shown here is derived from an EMBL/GenBank/DDBJ whole genome shotgun (WGS) entry which is preliminary data.</text>
</comment>
<dbReference type="GO" id="GO:0016874">
    <property type="term" value="F:ligase activity"/>
    <property type="evidence" value="ECO:0007669"/>
    <property type="project" value="UniProtKB-KW"/>
</dbReference>
<dbReference type="Proteomes" id="UP000235881">
    <property type="component" value="Unassembled WGS sequence"/>
</dbReference>
<evidence type="ECO:0000313" key="5">
    <source>
        <dbReference type="Proteomes" id="UP000235881"/>
    </source>
</evidence>
<dbReference type="RefSeq" id="WP_102828402.1">
    <property type="nucleotide sequence ID" value="NZ_CP065721.1"/>
</dbReference>
<proteinExistence type="predicted"/>
<feature type="domain" description="DNA ligase D polymerase" evidence="3">
    <location>
        <begin position="37"/>
        <end position="289"/>
    </location>
</feature>
<dbReference type="AlphaFoldDB" id="A0A8E2QDX3"/>
<dbReference type="InterPro" id="IPR016164">
    <property type="entry name" value="FAD-linked_Oxase-like_C"/>
</dbReference>
<name>A0A8E2QDX3_9GAMM</name>
<dbReference type="PANTHER" id="PTHR42705:SF2">
    <property type="entry name" value="BIFUNCTIONAL NON-HOMOLOGOUS END JOINING PROTEIN LIGD"/>
    <property type="match status" value="1"/>
</dbReference>
<protein>
    <submittedName>
        <fullName evidence="4">ATP-dependent DNA ligase</fullName>
    </submittedName>
</protein>
<evidence type="ECO:0000259" key="3">
    <source>
        <dbReference type="Pfam" id="PF21686"/>
    </source>
</evidence>
<reference evidence="4 5" key="1">
    <citation type="submission" date="2018-01" db="EMBL/GenBank/DDBJ databases">
        <title>Denitrification phenotypes of diverse strains of Pseudomonas stutzeri.</title>
        <authorList>
            <person name="Milligan D.A."/>
            <person name="Bergaust L."/>
            <person name="Bakken L.R."/>
            <person name="Frostegard A."/>
        </authorList>
    </citation>
    <scope>NUCLEOTIDE SEQUENCE [LARGE SCALE GENOMIC DNA]</scope>
    <source>
        <strain evidence="4 5">DSM 50238</strain>
    </source>
</reference>
<keyword evidence="2" id="KW-0274">FAD</keyword>
<keyword evidence="5" id="KW-1185">Reference proteome</keyword>
<evidence type="ECO:0000256" key="2">
    <source>
        <dbReference type="ARBA" id="ARBA00022827"/>
    </source>
</evidence>
<accession>A0A8E2QDX3</accession>
<dbReference type="GO" id="GO:0050660">
    <property type="term" value="F:flavin adenine dinucleotide binding"/>
    <property type="evidence" value="ECO:0007669"/>
    <property type="project" value="InterPro"/>
</dbReference>
<dbReference type="Pfam" id="PF21686">
    <property type="entry name" value="LigD_Prim-Pol"/>
    <property type="match status" value="1"/>
</dbReference>
<organism evidence="4 5">
    <name type="scientific">Stutzerimonas degradans</name>
    <dbReference type="NCBI Taxonomy" id="2968968"/>
    <lineage>
        <taxon>Bacteria</taxon>
        <taxon>Pseudomonadati</taxon>
        <taxon>Pseudomonadota</taxon>
        <taxon>Gammaproteobacteria</taxon>
        <taxon>Pseudomonadales</taxon>
        <taxon>Pseudomonadaceae</taxon>
        <taxon>Stutzerimonas</taxon>
    </lineage>
</organism>
<keyword evidence="4" id="KW-0436">Ligase</keyword>
<dbReference type="InterPro" id="IPR052171">
    <property type="entry name" value="NHEJ_LigD"/>
</dbReference>
<dbReference type="InterPro" id="IPR014145">
    <property type="entry name" value="LigD_pol_dom"/>
</dbReference>
<dbReference type="InterPro" id="IPR033651">
    <property type="entry name" value="PaeLigD_Pol-like"/>
</dbReference>
<sequence>MTAGMRAPRKSTGRPQVGGVGISSAQRVIDAASGVSKRELAEYYLGVAEWLVPQLRGRPLSLVRAPEGLARETFFQRHCGRLKMPHMRLLDRALDPEHARLMQADSIMAVIEAVQMGSIELHTWNARSDRIERPDRVIFDLDPDPALPWSSMVEATELTLQLLDTLGLRAFIKTSGGRGMHVVVPIDRRHDWERVRQFARAVSERLAHEAPALIVDKMGPQNRVGRIFVDYLRNQKGASTVAAYSVRARPGLAVSVPLQRDELARIDGANQWHIRNLAERLATLAVDPWADYRSTRQNLAAALRQLPGT</sequence>
<dbReference type="CDD" id="cd04862">
    <property type="entry name" value="PaeLigD_Pol_like"/>
    <property type="match status" value="1"/>
</dbReference>
<dbReference type="PANTHER" id="PTHR42705">
    <property type="entry name" value="BIFUNCTIONAL NON-HOMOLOGOUS END JOINING PROTEIN LIGD"/>
    <property type="match status" value="1"/>
</dbReference>
<keyword evidence="1" id="KW-0285">Flavoprotein</keyword>